<evidence type="ECO:0000256" key="1">
    <source>
        <dbReference type="ARBA" id="ARBA00004477"/>
    </source>
</evidence>
<feature type="transmembrane region" description="Helical" evidence="8">
    <location>
        <begin position="189"/>
        <end position="209"/>
    </location>
</feature>
<name>A0A9N9N9G0_9GLOM</name>
<dbReference type="PANTHER" id="PTHR10408">
    <property type="entry name" value="STEROL O-ACYLTRANSFERASE"/>
    <property type="match status" value="1"/>
</dbReference>
<protein>
    <recommendedName>
        <fullName evidence="3">diacylglycerol O-acyltransferase</fullName>
        <ecNumber evidence="3">2.3.1.20</ecNumber>
    </recommendedName>
</protein>
<evidence type="ECO:0000256" key="5">
    <source>
        <dbReference type="ARBA" id="ARBA00022824"/>
    </source>
</evidence>
<comment type="caution">
    <text evidence="9">The sequence shown here is derived from an EMBL/GenBank/DDBJ whole genome shotgun (WGS) entry which is preliminary data.</text>
</comment>
<feature type="compositionally biased region" description="Low complexity" evidence="7">
    <location>
        <begin position="1"/>
        <end position="14"/>
    </location>
</feature>
<dbReference type="GO" id="GO:0019432">
    <property type="term" value="P:triglyceride biosynthetic process"/>
    <property type="evidence" value="ECO:0007669"/>
    <property type="project" value="TreeGrafter"/>
</dbReference>
<sequence>MSQESSRQSVSSAEETSDINKTNLAKDSKNHNDKPNLGYKHAYAIHVKSAPSALSKEAPPESYRGFMNLAMLILAASNFRLIIENFLKYGFLISTPGTIAAPYDYTYLTICVLVLPLNIFCAYQIEKSIITPFLNEIKLAEKEGREPTLTPTIVKINKQAGMLHIINITLTLLFPAIISYFAIFHPFLGSIAVFNGLALFLKLISYAFVNRDLRLSQLIGGISSSSKEETKILNADVYSVQYPNNITLKNIFYFWFAPTLCYQPSYPRSPEGFRLKFFLKRCGEIVLA</sequence>
<proteinExistence type="predicted"/>
<evidence type="ECO:0000256" key="3">
    <source>
        <dbReference type="ARBA" id="ARBA00013244"/>
    </source>
</evidence>
<feature type="transmembrane region" description="Helical" evidence="8">
    <location>
        <begin position="165"/>
        <end position="183"/>
    </location>
</feature>
<feature type="transmembrane region" description="Helical" evidence="8">
    <location>
        <begin position="65"/>
        <end position="83"/>
    </location>
</feature>
<evidence type="ECO:0000313" key="10">
    <source>
        <dbReference type="Proteomes" id="UP000789508"/>
    </source>
</evidence>
<comment type="subcellular location">
    <subcellularLocation>
        <location evidence="1">Endoplasmic reticulum membrane</location>
        <topology evidence="1">Multi-pass membrane protein</topology>
    </subcellularLocation>
</comment>
<organism evidence="9 10">
    <name type="scientific">Ambispora leptoticha</name>
    <dbReference type="NCBI Taxonomy" id="144679"/>
    <lineage>
        <taxon>Eukaryota</taxon>
        <taxon>Fungi</taxon>
        <taxon>Fungi incertae sedis</taxon>
        <taxon>Mucoromycota</taxon>
        <taxon>Glomeromycotina</taxon>
        <taxon>Glomeromycetes</taxon>
        <taxon>Archaeosporales</taxon>
        <taxon>Ambisporaceae</taxon>
        <taxon>Ambispora</taxon>
    </lineage>
</organism>
<reference evidence="9" key="1">
    <citation type="submission" date="2021-06" db="EMBL/GenBank/DDBJ databases">
        <authorList>
            <person name="Kallberg Y."/>
            <person name="Tangrot J."/>
            <person name="Rosling A."/>
        </authorList>
    </citation>
    <scope>NUCLEOTIDE SEQUENCE</scope>
    <source>
        <strain evidence="9">FL130A</strain>
    </source>
</reference>
<keyword evidence="10" id="KW-1185">Reference proteome</keyword>
<evidence type="ECO:0000256" key="6">
    <source>
        <dbReference type="ARBA" id="ARBA00023315"/>
    </source>
</evidence>
<dbReference type="PANTHER" id="PTHR10408:SF7">
    <property type="entry name" value="DIACYLGLYCEROL O-ACYLTRANSFERASE 1"/>
    <property type="match status" value="1"/>
</dbReference>
<dbReference type="Proteomes" id="UP000789508">
    <property type="component" value="Unassembled WGS sequence"/>
</dbReference>
<evidence type="ECO:0000256" key="4">
    <source>
        <dbReference type="ARBA" id="ARBA00022679"/>
    </source>
</evidence>
<keyword evidence="8" id="KW-0812">Transmembrane</keyword>
<keyword evidence="6" id="KW-0012">Acyltransferase</keyword>
<evidence type="ECO:0000256" key="7">
    <source>
        <dbReference type="SAM" id="MobiDB-lite"/>
    </source>
</evidence>
<keyword evidence="4" id="KW-0808">Transferase</keyword>
<dbReference type="GO" id="GO:0005789">
    <property type="term" value="C:endoplasmic reticulum membrane"/>
    <property type="evidence" value="ECO:0007669"/>
    <property type="project" value="UniProtKB-SubCell"/>
</dbReference>
<keyword evidence="5" id="KW-0256">Endoplasmic reticulum</keyword>
<dbReference type="GO" id="GO:0004144">
    <property type="term" value="F:diacylglycerol O-acyltransferase activity"/>
    <property type="evidence" value="ECO:0007669"/>
    <property type="project" value="UniProtKB-EC"/>
</dbReference>
<dbReference type="EMBL" id="CAJVPS010023223">
    <property type="protein sequence ID" value="CAG8712953.1"/>
    <property type="molecule type" value="Genomic_DNA"/>
</dbReference>
<keyword evidence="8" id="KW-0472">Membrane</keyword>
<feature type="transmembrane region" description="Helical" evidence="8">
    <location>
        <begin position="103"/>
        <end position="123"/>
    </location>
</feature>
<keyword evidence="8" id="KW-1133">Transmembrane helix</keyword>
<feature type="region of interest" description="Disordered" evidence="7">
    <location>
        <begin position="1"/>
        <end position="33"/>
    </location>
</feature>
<evidence type="ECO:0000256" key="2">
    <source>
        <dbReference type="ARBA" id="ARBA00005189"/>
    </source>
</evidence>
<evidence type="ECO:0000313" key="9">
    <source>
        <dbReference type="EMBL" id="CAG8712953.1"/>
    </source>
</evidence>
<dbReference type="EC" id="2.3.1.20" evidence="3"/>
<feature type="non-terminal residue" evidence="9">
    <location>
        <position position="1"/>
    </location>
</feature>
<accession>A0A9N9N9G0</accession>
<dbReference type="InterPro" id="IPR014371">
    <property type="entry name" value="Oat_ACAT_DAG_ARE"/>
</dbReference>
<feature type="compositionally biased region" description="Basic and acidic residues" evidence="7">
    <location>
        <begin position="24"/>
        <end position="33"/>
    </location>
</feature>
<comment type="pathway">
    <text evidence="2">Lipid metabolism.</text>
</comment>
<gene>
    <name evidence="9" type="ORF">ALEPTO_LOCUS11969</name>
</gene>
<dbReference type="AlphaFoldDB" id="A0A9N9N9G0"/>
<dbReference type="OrthoDB" id="10039049at2759"/>
<evidence type="ECO:0000256" key="8">
    <source>
        <dbReference type="SAM" id="Phobius"/>
    </source>
</evidence>